<feature type="transmembrane region" description="Helical" evidence="1">
    <location>
        <begin position="12"/>
        <end position="36"/>
    </location>
</feature>
<keyword evidence="1" id="KW-1133">Transmembrane helix</keyword>
<dbReference type="InterPro" id="IPR019422">
    <property type="entry name" value="7TM_GPCR_serpentine_rcpt_Srh"/>
</dbReference>
<dbReference type="EMBL" id="HE601256">
    <property type="protein sequence ID" value="CAP22468.1"/>
    <property type="molecule type" value="Genomic_DNA"/>
</dbReference>
<proteinExistence type="predicted"/>
<feature type="transmembrane region" description="Helical" evidence="1">
    <location>
        <begin position="57"/>
        <end position="79"/>
    </location>
</feature>
<protein>
    <submittedName>
        <fullName evidence="2">Protein CBG01169</fullName>
    </submittedName>
</protein>
<dbReference type="WormBase" id="CBG01169">
    <property type="protein sequence ID" value="CBP25001"/>
    <property type="gene ID" value="WBGene00024441"/>
</dbReference>
<dbReference type="GeneID" id="8577936"/>
<dbReference type="RefSeq" id="XP_002635942.1">
    <property type="nucleotide sequence ID" value="XM_002635896.1"/>
</dbReference>
<evidence type="ECO:0000313" key="4">
    <source>
        <dbReference type="WormBase" id="CBG01169"/>
    </source>
</evidence>
<dbReference type="KEGG" id="cbr:CBG_01169"/>
<dbReference type="PANTHER" id="PTHR22941">
    <property type="entry name" value="SERPENTINE RECEPTOR"/>
    <property type="match status" value="1"/>
</dbReference>
<dbReference type="CTD" id="8577936"/>
<evidence type="ECO:0000256" key="1">
    <source>
        <dbReference type="SAM" id="Phobius"/>
    </source>
</evidence>
<keyword evidence="3" id="KW-1185">Reference proteome</keyword>
<dbReference type="InterPro" id="IPR053220">
    <property type="entry name" value="Nematode_rcpt-like_serp_H"/>
</dbReference>
<dbReference type="PANTHER" id="PTHR22941:SF300">
    <property type="entry name" value="SERPENTINE RECEPTOR, CLASS H"/>
    <property type="match status" value="1"/>
</dbReference>
<dbReference type="HOGENOM" id="CLU_042960_4_0_1"/>
<evidence type="ECO:0000313" key="3">
    <source>
        <dbReference type="Proteomes" id="UP000008549"/>
    </source>
</evidence>
<reference evidence="2 3" key="2">
    <citation type="journal article" date="2011" name="PLoS Genet.">
        <title>Caenorhabditis briggsae recombinant inbred line genotypes reveal inter-strain incompatibility and the evolution of recombination.</title>
        <authorList>
            <person name="Ross J.A."/>
            <person name="Koboldt D.C."/>
            <person name="Staisch J.E."/>
            <person name="Chamberlin H.M."/>
            <person name="Gupta B.P."/>
            <person name="Miller R.D."/>
            <person name="Baird S.E."/>
            <person name="Haag E.S."/>
        </authorList>
    </citation>
    <scope>NUCLEOTIDE SEQUENCE [LARGE SCALE GENOMIC DNA]</scope>
    <source>
        <strain evidence="2 3">AF16</strain>
    </source>
</reference>
<organism evidence="2 3">
    <name type="scientific">Caenorhabditis briggsae</name>
    <dbReference type="NCBI Taxonomy" id="6238"/>
    <lineage>
        <taxon>Eukaryota</taxon>
        <taxon>Metazoa</taxon>
        <taxon>Ecdysozoa</taxon>
        <taxon>Nematoda</taxon>
        <taxon>Chromadorea</taxon>
        <taxon>Rhabditida</taxon>
        <taxon>Rhabditina</taxon>
        <taxon>Rhabditomorpha</taxon>
        <taxon>Rhabditoidea</taxon>
        <taxon>Rhabditidae</taxon>
        <taxon>Peloderinae</taxon>
        <taxon>Caenorhabditis</taxon>
    </lineage>
</organism>
<feature type="transmembrane region" description="Helical" evidence="1">
    <location>
        <begin position="91"/>
        <end position="113"/>
    </location>
</feature>
<sequence length="174" mass="19797">MNDSYFSTPEFISISLHIISILALPLQIFGAYCIVWRSPSTMKSVKWSMLNLHFWSVMLDWSITILIVPVVLFPAAAGFGLGLLDKLGISLQYQCTLFTAIIWSVLVATVTVFESRYNLMYGRETLWAKFRYPLLAANWISAFFYPLPAFLAFPEQAEALKVVMEVSLETKTHK</sequence>
<name>A8WPR1_CAEBR</name>
<dbReference type="OMA" id="YLMIPEN"/>
<gene>
    <name evidence="2 4" type="ORF">CBG01169</name>
    <name evidence="2" type="ORF">CBG_01169</name>
</gene>
<dbReference type="eggNOG" id="ENOG502T0TY">
    <property type="taxonomic scope" value="Eukaryota"/>
</dbReference>
<dbReference type="Proteomes" id="UP000008549">
    <property type="component" value="Unassembled WGS sequence"/>
</dbReference>
<dbReference type="Pfam" id="PF10318">
    <property type="entry name" value="7TM_GPCR_Srh"/>
    <property type="match status" value="1"/>
</dbReference>
<reference evidence="2 3" key="1">
    <citation type="journal article" date="2003" name="PLoS Biol.">
        <title>The genome sequence of Caenorhabditis briggsae: a platform for comparative genomics.</title>
        <authorList>
            <person name="Stein L.D."/>
            <person name="Bao Z."/>
            <person name="Blasiar D."/>
            <person name="Blumenthal T."/>
            <person name="Brent M.R."/>
            <person name="Chen N."/>
            <person name="Chinwalla A."/>
            <person name="Clarke L."/>
            <person name="Clee C."/>
            <person name="Coghlan A."/>
            <person name="Coulson A."/>
            <person name="D'Eustachio P."/>
            <person name="Fitch D.H."/>
            <person name="Fulton L.A."/>
            <person name="Fulton R.E."/>
            <person name="Griffiths-Jones S."/>
            <person name="Harris T.W."/>
            <person name="Hillier L.W."/>
            <person name="Kamath R."/>
            <person name="Kuwabara P.E."/>
            <person name="Mardis E.R."/>
            <person name="Marra M.A."/>
            <person name="Miner T.L."/>
            <person name="Minx P."/>
            <person name="Mullikin J.C."/>
            <person name="Plumb R.W."/>
            <person name="Rogers J."/>
            <person name="Schein J.E."/>
            <person name="Sohrmann M."/>
            <person name="Spieth J."/>
            <person name="Stajich J.E."/>
            <person name="Wei C."/>
            <person name="Willey D."/>
            <person name="Wilson R.K."/>
            <person name="Durbin R."/>
            <person name="Waterston R.H."/>
        </authorList>
    </citation>
    <scope>NUCLEOTIDE SEQUENCE [LARGE SCALE GENOMIC DNA]</scope>
    <source>
        <strain evidence="2 3">AF16</strain>
    </source>
</reference>
<dbReference type="AlphaFoldDB" id="A8WPR1"/>
<evidence type="ECO:0000313" key="2">
    <source>
        <dbReference type="EMBL" id="CAP22468.1"/>
    </source>
</evidence>
<dbReference type="InParanoid" id="A8WPR1"/>
<keyword evidence="1" id="KW-0812">Transmembrane</keyword>
<feature type="transmembrane region" description="Helical" evidence="1">
    <location>
        <begin position="134"/>
        <end position="153"/>
    </location>
</feature>
<accession>A8WPR1</accession>
<keyword evidence="1" id="KW-0472">Membrane</keyword>